<protein>
    <submittedName>
        <fullName evidence="1">Uncharacterized protein</fullName>
    </submittedName>
</protein>
<name>A0A9P5NDZ4_GYMJU</name>
<sequence length="335" mass="38092">MGERSVFDQVAVQNILTGWSKILLTDSKFEVKLNEPVVSLHKYEVPGLPDCPNVPLLFHSESLPIYLHSLLITVSRKDRHIRDSKCTPVQATGGQSSLPSQRRWREAQSEGLRHAFATKFHSLLCVSPQTTPTIVPIYQRLPLENCSFHLIRYGIYGLSQCYTLFYDFPQRAITTSGGEGVEGGEYQFHIGAFHNFNNKQTRARLLPIFSTLSRDERLRTTCLFGSETLVAPISKRSSDADHGAAVEQQRRFFVQLPRVLDGKGMVFDSRYTTRAVQDLIEVILTLATNATVSRLLLFGGDEQPLMQWIICHGVRTLYSNISIVQRYRTQKMTRW</sequence>
<organism evidence="1 2">
    <name type="scientific">Gymnopilus junonius</name>
    <name type="common">Spectacular rustgill mushroom</name>
    <name type="synonym">Gymnopilus spectabilis subsp. junonius</name>
    <dbReference type="NCBI Taxonomy" id="109634"/>
    <lineage>
        <taxon>Eukaryota</taxon>
        <taxon>Fungi</taxon>
        <taxon>Dikarya</taxon>
        <taxon>Basidiomycota</taxon>
        <taxon>Agaricomycotina</taxon>
        <taxon>Agaricomycetes</taxon>
        <taxon>Agaricomycetidae</taxon>
        <taxon>Agaricales</taxon>
        <taxon>Agaricineae</taxon>
        <taxon>Hymenogastraceae</taxon>
        <taxon>Gymnopilus</taxon>
    </lineage>
</organism>
<comment type="caution">
    <text evidence="1">The sequence shown here is derived from an EMBL/GenBank/DDBJ whole genome shotgun (WGS) entry which is preliminary data.</text>
</comment>
<dbReference type="EMBL" id="JADNYJ010000106">
    <property type="protein sequence ID" value="KAF8884734.1"/>
    <property type="molecule type" value="Genomic_DNA"/>
</dbReference>
<gene>
    <name evidence="1" type="ORF">CPB84DRAFT_1750337</name>
</gene>
<accession>A0A9P5NDZ4</accession>
<dbReference type="AlphaFoldDB" id="A0A9P5NDZ4"/>
<proteinExistence type="predicted"/>
<evidence type="ECO:0000313" key="1">
    <source>
        <dbReference type="EMBL" id="KAF8884734.1"/>
    </source>
</evidence>
<reference evidence="1" key="1">
    <citation type="submission" date="2020-11" db="EMBL/GenBank/DDBJ databases">
        <authorList>
            <consortium name="DOE Joint Genome Institute"/>
            <person name="Ahrendt S."/>
            <person name="Riley R."/>
            <person name="Andreopoulos W."/>
            <person name="LaButti K."/>
            <person name="Pangilinan J."/>
            <person name="Ruiz-duenas F.J."/>
            <person name="Barrasa J.M."/>
            <person name="Sanchez-Garcia M."/>
            <person name="Camarero S."/>
            <person name="Miyauchi S."/>
            <person name="Serrano A."/>
            <person name="Linde D."/>
            <person name="Babiker R."/>
            <person name="Drula E."/>
            <person name="Ayuso-Fernandez I."/>
            <person name="Pacheco R."/>
            <person name="Padilla G."/>
            <person name="Ferreira P."/>
            <person name="Barriuso J."/>
            <person name="Kellner H."/>
            <person name="Castanera R."/>
            <person name="Alfaro M."/>
            <person name="Ramirez L."/>
            <person name="Pisabarro A.G."/>
            <person name="Kuo A."/>
            <person name="Tritt A."/>
            <person name="Lipzen A."/>
            <person name="He G."/>
            <person name="Yan M."/>
            <person name="Ng V."/>
            <person name="Cullen D."/>
            <person name="Martin F."/>
            <person name="Rosso M.-N."/>
            <person name="Henrissat B."/>
            <person name="Hibbett D."/>
            <person name="Martinez A.T."/>
            <person name="Grigoriev I.V."/>
        </authorList>
    </citation>
    <scope>NUCLEOTIDE SEQUENCE</scope>
    <source>
        <strain evidence="1">AH 44721</strain>
    </source>
</reference>
<dbReference type="Proteomes" id="UP000724874">
    <property type="component" value="Unassembled WGS sequence"/>
</dbReference>
<evidence type="ECO:0000313" key="2">
    <source>
        <dbReference type="Proteomes" id="UP000724874"/>
    </source>
</evidence>
<keyword evidence="2" id="KW-1185">Reference proteome</keyword>